<gene>
    <name evidence="1" type="ORF">Natoc_1062</name>
</gene>
<dbReference type="HOGENOM" id="CLU_2949224_0_0_2"/>
<reference evidence="1 2" key="1">
    <citation type="submission" date="2012-11" db="EMBL/GenBank/DDBJ databases">
        <title>FINISHED of Natronococcus occultus SP4, DSM 3396.</title>
        <authorList>
            <consortium name="DOE Joint Genome Institute"/>
            <person name="Eisen J."/>
            <person name="Huntemann M."/>
            <person name="Wei C.-L."/>
            <person name="Han J."/>
            <person name="Detter J.C."/>
            <person name="Han C."/>
            <person name="Tapia R."/>
            <person name="Chen A."/>
            <person name="Kyrpides N."/>
            <person name="Mavromatis K."/>
            <person name="Markowitz V."/>
            <person name="Szeto E."/>
            <person name="Ivanova N."/>
            <person name="Mikhailova N."/>
            <person name="Ovchinnikova G."/>
            <person name="Pagani I."/>
            <person name="Pati A."/>
            <person name="Goodwin L."/>
            <person name="Nordberg H.P."/>
            <person name="Cantor M.N."/>
            <person name="Hua S.X."/>
            <person name="Woyke T."/>
            <person name="Eisen J."/>
            <person name="Klenk H.-P."/>
            <person name="Klenk H.-P."/>
        </authorList>
    </citation>
    <scope>NUCLEOTIDE SEQUENCE [LARGE SCALE GENOMIC DNA]</scope>
    <source>
        <strain evidence="1 2">SP4</strain>
    </source>
</reference>
<dbReference type="Proteomes" id="UP000010878">
    <property type="component" value="Chromosome"/>
</dbReference>
<evidence type="ECO:0000313" key="1">
    <source>
        <dbReference type="EMBL" id="AGB36906.1"/>
    </source>
</evidence>
<sequence length="59" mass="6834">MCDRSGDCSNEGTCQLVLRNERTGMEMVEYHCKAHLVVRVWEAEQDETLDVVDAKKLYQ</sequence>
<accession>L0JVX3</accession>
<proteinExistence type="predicted"/>
<dbReference type="RefSeq" id="WP_008426423.1">
    <property type="nucleotide sequence ID" value="NC_019974.1"/>
</dbReference>
<organism evidence="1 2">
    <name type="scientific">Natronococcus occultus SP4</name>
    <dbReference type="NCBI Taxonomy" id="694430"/>
    <lineage>
        <taxon>Archaea</taxon>
        <taxon>Methanobacteriati</taxon>
        <taxon>Methanobacteriota</taxon>
        <taxon>Stenosarchaea group</taxon>
        <taxon>Halobacteria</taxon>
        <taxon>Halobacteriales</taxon>
        <taxon>Natrialbaceae</taxon>
        <taxon>Natronococcus</taxon>
    </lineage>
</organism>
<evidence type="ECO:0000313" key="2">
    <source>
        <dbReference type="Proteomes" id="UP000010878"/>
    </source>
</evidence>
<dbReference type="AlphaFoldDB" id="L0JVX3"/>
<dbReference type="GeneID" id="14402341"/>
<name>L0JVX3_9EURY</name>
<dbReference type="OrthoDB" id="189897at2157"/>
<dbReference type="STRING" id="694430.Natoc_1062"/>
<protein>
    <submittedName>
        <fullName evidence="1">Uncharacterized protein</fullName>
    </submittedName>
</protein>
<keyword evidence="2" id="KW-1185">Reference proteome</keyword>
<dbReference type="KEGG" id="nou:Natoc_1062"/>
<dbReference type="eggNOG" id="arCOG10775">
    <property type="taxonomic scope" value="Archaea"/>
</dbReference>
<dbReference type="EMBL" id="CP003929">
    <property type="protein sequence ID" value="AGB36906.1"/>
    <property type="molecule type" value="Genomic_DNA"/>
</dbReference>